<feature type="compositionally biased region" description="Polar residues" evidence="1">
    <location>
        <begin position="691"/>
        <end position="709"/>
    </location>
</feature>
<accession>A0A9P8I8Y0</accession>
<evidence type="ECO:0000313" key="2">
    <source>
        <dbReference type="EMBL" id="KAH0537533.1"/>
    </source>
</evidence>
<feature type="compositionally biased region" description="Low complexity" evidence="1">
    <location>
        <begin position="655"/>
        <end position="665"/>
    </location>
</feature>
<feature type="compositionally biased region" description="Low complexity" evidence="1">
    <location>
        <begin position="943"/>
        <end position="955"/>
    </location>
</feature>
<feature type="compositionally biased region" description="Polar residues" evidence="1">
    <location>
        <begin position="612"/>
        <end position="629"/>
    </location>
</feature>
<feature type="compositionally biased region" description="Low complexity" evidence="1">
    <location>
        <begin position="714"/>
        <end position="738"/>
    </location>
</feature>
<feature type="compositionally biased region" description="Low complexity" evidence="1">
    <location>
        <begin position="293"/>
        <end position="306"/>
    </location>
</feature>
<feature type="compositionally biased region" description="Low complexity" evidence="1">
    <location>
        <begin position="976"/>
        <end position="991"/>
    </location>
</feature>
<dbReference type="EMBL" id="JAGHQL010000141">
    <property type="protein sequence ID" value="KAH0537533.1"/>
    <property type="molecule type" value="Genomic_DNA"/>
</dbReference>
<sequence length="1325" mass="142314">MPRSRSQSDGSDRPSITGFSTFVSPPTFVNPEPAYIAASAASQIVTSDHEVNQADWVEDGIETSGETALVSPESLKLVNSFLDQLLYNFLSIARSTSLVSLRPAVTEVLKPKLAREAIFGADQELHEYLGGGEEEEFINSQRGLDPAGPWDLDRVWMRTRLRCMVYSSLGDLEEEDEDRFMEVDSLGNSAQFADGPGYVSPAVAIFLTSILEFIGEQALIVAGQAAYSRVQNKKNDQEHRSKEEIAERVVVEERDTEKVAFNTTLGRLWRTWRKRLRAPVGSFSRSYPHPYPTSSIASTSRRSSTTNIDGPGGSQEPSRAASVVEVHTSLSGVAEEEIAARVPLPIHENDIEEIEVPGLAELRLSYTNDLLTGFAEDHQRHLSLMIFPSDYSGLDTPTAEVATPLPTGIGRKRALSLPTPELSPLDISSGKLLDEGAISFLLKTHNFISIEGFEPYSVKDSEHATDNTKADGEADDEMAVLKEYAQEDVSGPNDDVNGGRESRELVTSILVLPDINHHEEDDDEEPEVMEIQRVMFREGMKSPSLVETRSRDNSSTRSLSTRSTSVRSVSLRRPAGEEASTSRDKQGAGEDQGVIGVARTSDSPCSDEDGANSPSGAEQITQGKQSSSRFVLGAPPAPRNLRRHENSILLRDDSTSSALPSSLCSGADHGSPPPLTPLREMVEAAIDTSDEASVSATQDASRSNPSVPSGSVAGGHSPKSASSSSSTYSQSHQASAATKGSDRKAPAGYATERAAVQRLHTPPLTPRDPTPLPSPTVKGRRSGSFGSKGQRPIHTSGSGTSHKFKGLIGWDADKPATGQRSDDEESIKAQSFEQLIRSDETIQYTLTPETVREIDDPPRPSTQRSTMSVTRMNGLRVNPPNESSISKLLNSTASPQSPTLPPLTKPTFTKPPLPRDARAGQESVKEFADFIRTTGPIGPDPVPSSGRSTPSRSGPITAAARNQVSTPPTPLRPIISGKAPSVASSKVSSKSRLQARDASVPYGDSSSDLIDFIRQGPPRDNGQSPRIPRNIAPFRNTMDSDRISNVGSRSNDAVSPNSPTSPVESTSQSKAQSYSSYNSQSGLLANGANTRPQFGDQPQRKRRRVRDPYAIDSDDDDEDDDIMTTPKPKREEESLLEFLNSVPPPAQQLTSSVFDTVSKPSSKAVQKKVSAPSLMTRFVRTNSQSTGSPTGASLTPTARIPTGAPQLSLAGVGRDTPLMGNSSFSGSAGSGGVRTQPVSGFSRGPTYASHVSLERNGPVRSSSISSSTYQPRSGRAESSRSNDLADFLKNSGPPATSSTYAPPVQAKSEMGFSKIFRKKKAAGYA</sequence>
<feature type="compositionally biased region" description="Acidic residues" evidence="1">
    <location>
        <begin position="1112"/>
        <end position="1122"/>
    </location>
</feature>
<feature type="compositionally biased region" description="Basic and acidic residues" evidence="1">
    <location>
        <begin position="913"/>
        <end position="929"/>
    </location>
</feature>
<evidence type="ECO:0008006" key="4">
    <source>
        <dbReference type="Google" id="ProtNLM"/>
    </source>
</evidence>
<comment type="caution">
    <text evidence="2">The sequence shown here is derived from an EMBL/GenBank/DDBJ whole genome shotgun (WGS) entry which is preliminary data.</text>
</comment>
<dbReference type="OrthoDB" id="5382203at2759"/>
<feature type="compositionally biased region" description="Polar residues" evidence="1">
    <location>
        <begin position="861"/>
        <end position="871"/>
    </location>
</feature>
<feature type="compositionally biased region" description="Polar residues" evidence="1">
    <location>
        <begin position="1259"/>
        <end position="1271"/>
    </location>
</feature>
<feature type="region of interest" description="Disordered" evidence="1">
    <location>
        <begin position="539"/>
        <end position="1304"/>
    </location>
</feature>
<protein>
    <recommendedName>
        <fullName evidence="4">Flo11</fullName>
    </recommendedName>
</protein>
<feature type="compositionally biased region" description="Basic and acidic residues" evidence="1">
    <location>
        <begin position="643"/>
        <end position="654"/>
    </location>
</feature>
<dbReference type="Proteomes" id="UP000698800">
    <property type="component" value="Unassembled WGS sequence"/>
</dbReference>
<feature type="compositionally biased region" description="Pro residues" evidence="1">
    <location>
        <begin position="763"/>
        <end position="774"/>
    </location>
</feature>
<feature type="compositionally biased region" description="Basic and acidic residues" evidence="1">
    <location>
        <begin position="574"/>
        <end position="588"/>
    </location>
</feature>
<feature type="region of interest" description="Disordered" evidence="1">
    <location>
        <begin position="289"/>
        <end position="319"/>
    </location>
</feature>
<feature type="compositionally biased region" description="Low complexity" evidence="1">
    <location>
        <begin position="555"/>
        <end position="573"/>
    </location>
</feature>
<feature type="compositionally biased region" description="Pro residues" evidence="1">
    <location>
        <begin position="898"/>
        <end position="912"/>
    </location>
</feature>
<evidence type="ECO:0000313" key="3">
    <source>
        <dbReference type="Proteomes" id="UP000698800"/>
    </source>
</evidence>
<keyword evidence="3" id="KW-1185">Reference proteome</keyword>
<evidence type="ECO:0000256" key="1">
    <source>
        <dbReference type="SAM" id="MobiDB-lite"/>
    </source>
</evidence>
<feature type="compositionally biased region" description="Polar residues" evidence="1">
    <location>
        <begin position="1179"/>
        <end position="1196"/>
    </location>
</feature>
<proteinExistence type="predicted"/>
<feature type="compositionally biased region" description="Polar residues" evidence="1">
    <location>
        <begin position="1147"/>
        <end position="1164"/>
    </location>
</feature>
<feature type="compositionally biased region" description="Polar residues" evidence="1">
    <location>
        <begin position="1043"/>
        <end position="1064"/>
    </location>
</feature>
<feature type="compositionally biased region" description="Low complexity" evidence="1">
    <location>
        <begin position="1065"/>
        <end position="1081"/>
    </location>
</feature>
<feature type="compositionally biased region" description="Polar residues" evidence="1">
    <location>
        <begin position="880"/>
        <end position="897"/>
    </location>
</feature>
<reference evidence="2" key="1">
    <citation type="submission" date="2021-03" db="EMBL/GenBank/DDBJ databases">
        <title>Comparative genomics and phylogenomic investigation of the class Geoglossomycetes provide insights into ecological specialization and systematics.</title>
        <authorList>
            <person name="Melie T."/>
            <person name="Pirro S."/>
            <person name="Miller A.N."/>
            <person name="Quandt A."/>
        </authorList>
    </citation>
    <scope>NUCLEOTIDE SEQUENCE</scope>
    <source>
        <strain evidence="2">GBOQ0MN5Z8</strain>
    </source>
</reference>
<name>A0A9P8I8Y0_9PEZI</name>
<gene>
    <name evidence="2" type="ORF">FGG08_005668</name>
</gene>
<organism evidence="2 3">
    <name type="scientific">Glutinoglossum americanum</name>
    <dbReference type="NCBI Taxonomy" id="1670608"/>
    <lineage>
        <taxon>Eukaryota</taxon>
        <taxon>Fungi</taxon>
        <taxon>Dikarya</taxon>
        <taxon>Ascomycota</taxon>
        <taxon>Pezizomycotina</taxon>
        <taxon>Geoglossomycetes</taxon>
        <taxon>Geoglossales</taxon>
        <taxon>Geoglossaceae</taxon>
        <taxon>Glutinoglossum</taxon>
    </lineage>
</organism>